<gene>
    <name evidence="1" type="ORF">D8674_039718</name>
</gene>
<dbReference type="InterPro" id="IPR027417">
    <property type="entry name" value="P-loop_NTPase"/>
</dbReference>
<dbReference type="Proteomes" id="UP000327157">
    <property type="component" value="Unassembled WGS sequence"/>
</dbReference>
<sequence>MEIDGAQLSADFDPLPFARNYQLEAMEAAIKNTIVFLETASEETLIGIMLLRTYTCSTRLLLSLLSSWFLKLSWSNNYAPTHSLYITSFSTCI</sequence>
<protein>
    <submittedName>
        <fullName evidence="1">Endoribonuclease Dicer-like protein 2</fullName>
    </submittedName>
</protein>
<dbReference type="Gene3D" id="3.40.50.300">
    <property type="entry name" value="P-loop containing nucleotide triphosphate hydrolases"/>
    <property type="match status" value="1"/>
</dbReference>
<proteinExistence type="predicted"/>
<reference evidence="1 2" key="2">
    <citation type="submission" date="2019-11" db="EMBL/GenBank/DDBJ databases">
        <title>A de novo genome assembly of a pear dwarfing rootstock.</title>
        <authorList>
            <person name="Wang F."/>
            <person name="Wang J."/>
            <person name="Li S."/>
            <person name="Zhang Y."/>
            <person name="Fang M."/>
            <person name="Ma L."/>
            <person name="Zhao Y."/>
            <person name="Jiang S."/>
        </authorList>
    </citation>
    <scope>NUCLEOTIDE SEQUENCE [LARGE SCALE GENOMIC DNA]</scope>
    <source>
        <strain evidence="1">S2</strain>
        <tissue evidence="1">Leaf</tissue>
    </source>
</reference>
<accession>A0A5N5F7U4</accession>
<organism evidence="1 2">
    <name type="scientific">Pyrus ussuriensis x Pyrus communis</name>
    <dbReference type="NCBI Taxonomy" id="2448454"/>
    <lineage>
        <taxon>Eukaryota</taxon>
        <taxon>Viridiplantae</taxon>
        <taxon>Streptophyta</taxon>
        <taxon>Embryophyta</taxon>
        <taxon>Tracheophyta</taxon>
        <taxon>Spermatophyta</taxon>
        <taxon>Magnoliopsida</taxon>
        <taxon>eudicotyledons</taxon>
        <taxon>Gunneridae</taxon>
        <taxon>Pentapetalae</taxon>
        <taxon>rosids</taxon>
        <taxon>fabids</taxon>
        <taxon>Rosales</taxon>
        <taxon>Rosaceae</taxon>
        <taxon>Amygdaloideae</taxon>
        <taxon>Maleae</taxon>
        <taxon>Pyrus</taxon>
    </lineage>
</organism>
<dbReference type="AlphaFoldDB" id="A0A5N5F7U4"/>
<name>A0A5N5F7U4_9ROSA</name>
<dbReference type="EMBL" id="SMOL01000757">
    <property type="protein sequence ID" value="KAB2599017.1"/>
    <property type="molecule type" value="Genomic_DNA"/>
</dbReference>
<evidence type="ECO:0000313" key="2">
    <source>
        <dbReference type="Proteomes" id="UP000327157"/>
    </source>
</evidence>
<evidence type="ECO:0000313" key="1">
    <source>
        <dbReference type="EMBL" id="KAB2599017.1"/>
    </source>
</evidence>
<reference evidence="1 2" key="1">
    <citation type="submission" date="2019-09" db="EMBL/GenBank/DDBJ databases">
        <authorList>
            <person name="Ou C."/>
        </authorList>
    </citation>
    <scope>NUCLEOTIDE SEQUENCE [LARGE SCALE GENOMIC DNA]</scope>
    <source>
        <strain evidence="1">S2</strain>
        <tissue evidence="1">Leaf</tissue>
    </source>
</reference>
<keyword evidence="2" id="KW-1185">Reference proteome</keyword>
<dbReference type="OrthoDB" id="6513042at2759"/>
<comment type="caution">
    <text evidence="1">The sequence shown here is derived from an EMBL/GenBank/DDBJ whole genome shotgun (WGS) entry which is preliminary data.</text>
</comment>